<comment type="subcellular location">
    <subcellularLocation>
        <location evidence="1">Membrane</location>
        <topology evidence="1">Multi-pass membrane protein</topology>
    </subcellularLocation>
</comment>
<evidence type="ECO:0000256" key="1">
    <source>
        <dbReference type="ARBA" id="ARBA00004141"/>
    </source>
</evidence>
<gene>
    <name evidence="6" type="ORF">QTP70_024244</name>
</gene>
<reference evidence="6" key="1">
    <citation type="submission" date="2023-06" db="EMBL/GenBank/DDBJ databases">
        <title>Male Hemibagrus guttatus genome.</title>
        <authorList>
            <person name="Bian C."/>
        </authorList>
    </citation>
    <scope>NUCLEOTIDE SEQUENCE</scope>
    <source>
        <strain evidence="6">Male_cb2023</strain>
        <tissue evidence="6">Muscle</tissue>
    </source>
</reference>
<accession>A0AAE0VFL2</accession>
<feature type="transmembrane region" description="Helical" evidence="5">
    <location>
        <begin position="249"/>
        <end position="270"/>
    </location>
</feature>
<dbReference type="GO" id="GO:0098970">
    <property type="term" value="P:postsynaptic neurotransmitter receptor diffusion trapping"/>
    <property type="evidence" value="ECO:0007669"/>
    <property type="project" value="TreeGrafter"/>
</dbReference>
<feature type="non-terminal residue" evidence="6">
    <location>
        <position position="393"/>
    </location>
</feature>
<proteinExistence type="predicted"/>
<feature type="transmembrane region" description="Helical" evidence="5">
    <location>
        <begin position="282"/>
        <end position="308"/>
    </location>
</feature>
<evidence type="ECO:0000313" key="7">
    <source>
        <dbReference type="Proteomes" id="UP001274896"/>
    </source>
</evidence>
<keyword evidence="3 5" id="KW-1133">Transmembrane helix</keyword>
<keyword evidence="4 5" id="KW-0472">Membrane</keyword>
<dbReference type="Pfam" id="PF00822">
    <property type="entry name" value="PMP22_Claudin"/>
    <property type="match status" value="1"/>
</dbReference>
<dbReference type="AlphaFoldDB" id="A0AAE0VFL2"/>
<dbReference type="GO" id="GO:0016247">
    <property type="term" value="F:channel regulator activity"/>
    <property type="evidence" value="ECO:0007669"/>
    <property type="project" value="TreeGrafter"/>
</dbReference>
<dbReference type="PRINTS" id="PR01793">
    <property type="entry name" value="VDCCGAMMA5"/>
</dbReference>
<evidence type="ECO:0000256" key="3">
    <source>
        <dbReference type="ARBA" id="ARBA00022989"/>
    </source>
</evidence>
<dbReference type="GO" id="GO:0032281">
    <property type="term" value="C:AMPA glutamate receptor complex"/>
    <property type="evidence" value="ECO:0007669"/>
    <property type="project" value="TreeGrafter"/>
</dbReference>
<keyword evidence="7" id="KW-1185">Reference proteome</keyword>
<dbReference type="EMBL" id="JAUCMX010000001">
    <property type="protein sequence ID" value="KAK3557032.1"/>
    <property type="molecule type" value="Genomic_DNA"/>
</dbReference>
<dbReference type="PANTHER" id="PTHR12107">
    <property type="entry name" value="VOLTAGE-DEPENDENT CALCIUM CHANNEL GAMMA SUBUNIT"/>
    <property type="match status" value="1"/>
</dbReference>
<evidence type="ECO:0008006" key="8">
    <source>
        <dbReference type="Google" id="ProtNLM"/>
    </source>
</evidence>
<dbReference type="Pfam" id="PF13903">
    <property type="entry name" value="Claudin_2"/>
    <property type="match status" value="1"/>
</dbReference>
<keyword evidence="2 5" id="KW-0812">Transmembrane</keyword>
<dbReference type="GO" id="GO:0099590">
    <property type="term" value="P:neurotransmitter receptor internalization"/>
    <property type="evidence" value="ECO:0007669"/>
    <property type="project" value="TreeGrafter"/>
</dbReference>
<organism evidence="6 7">
    <name type="scientific">Hemibagrus guttatus</name>
    <dbReference type="NCBI Taxonomy" id="175788"/>
    <lineage>
        <taxon>Eukaryota</taxon>
        <taxon>Metazoa</taxon>
        <taxon>Chordata</taxon>
        <taxon>Craniata</taxon>
        <taxon>Vertebrata</taxon>
        <taxon>Euteleostomi</taxon>
        <taxon>Actinopterygii</taxon>
        <taxon>Neopterygii</taxon>
        <taxon>Teleostei</taxon>
        <taxon>Ostariophysi</taxon>
        <taxon>Siluriformes</taxon>
        <taxon>Bagridae</taxon>
        <taxon>Hemibagrus</taxon>
    </lineage>
</organism>
<dbReference type="GO" id="GO:0098943">
    <property type="term" value="P:neurotransmitter receptor transport, postsynaptic endosome to lysosome"/>
    <property type="evidence" value="ECO:0007669"/>
    <property type="project" value="TreeGrafter"/>
</dbReference>
<comment type="caution">
    <text evidence="6">The sequence shown here is derived from an EMBL/GenBank/DDBJ whole genome shotgun (WGS) entry which is preliminary data.</text>
</comment>
<name>A0AAE0VFL2_9TELE</name>
<evidence type="ECO:0000256" key="2">
    <source>
        <dbReference type="ARBA" id="ARBA00022692"/>
    </source>
</evidence>
<feature type="transmembrane region" description="Helical" evidence="5">
    <location>
        <begin position="328"/>
        <end position="354"/>
    </location>
</feature>
<dbReference type="PANTHER" id="PTHR12107:SF4">
    <property type="entry name" value="VOLTAGE-DEPENDENT CALCIUM CHANNEL GAMMA-5 SUBUNIT"/>
    <property type="match status" value="1"/>
</dbReference>
<dbReference type="GO" id="GO:0098839">
    <property type="term" value="C:postsynaptic density membrane"/>
    <property type="evidence" value="ECO:0007669"/>
    <property type="project" value="TreeGrafter"/>
</dbReference>
<dbReference type="InterPro" id="IPR008369">
    <property type="entry name" value="VDCC_g5su"/>
</dbReference>
<dbReference type="InterPro" id="IPR051072">
    <property type="entry name" value="CACNG_subunit"/>
</dbReference>
<sequence length="393" mass="44041">MSVCGRKALTLLSSVFAVCSLGLLGIAVSTDYWLYLEEGIIMPLNQSTEIRMSLHSGLWRVCFLAGKEKGRCFTIEYVMPMNVQMTSESTVSVLTGAVQFFQSEERAADDLLGRVNDPLQCFPLSHCTAGVPHTYTRDYGGGLQTWWDSGLGQGLVEYHGEDSSQLVHVVLQHMSWYAIGSHRLPRVDGPQHASDLMLLRCEGEAAVDHGLYCSYLRWLHIKAGKEEVQLLRQCGITNSSSEVSPVVQMIRSATPFPLVSLFFMFIGFVLSNIGHIRPHRTIFAFVSGIFFILSGLSLVVGLVLYISNINDEMLNRTKTNEAYFSYKYGWSFAFAAISFLLTEAAGVMSVYLFMKRYTAEELYRPHSNFYGPRLSNCSDYSAQFLHPDAWTRG</sequence>
<evidence type="ECO:0000256" key="4">
    <source>
        <dbReference type="ARBA" id="ARBA00023136"/>
    </source>
</evidence>
<dbReference type="GO" id="GO:0005245">
    <property type="term" value="F:voltage-gated calcium channel activity"/>
    <property type="evidence" value="ECO:0007669"/>
    <property type="project" value="TreeGrafter"/>
</dbReference>
<evidence type="ECO:0000313" key="6">
    <source>
        <dbReference type="EMBL" id="KAK3557032.1"/>
    </source>
</evidence>
<dbReference type="Gene3D" id="1.20.140.150">
    <property type="match status" value="2"/>
</dbReference>
<protein>
    <recommendedName>
        <fullName evidence="8">Voltage-dependent calcium channel gamma-5 subunit</fullName>
    </recommendedName>
</protein>
<dbReference type="Proteomes" id="UP001274896">
    <property type="component" value="Unassembled WGS sequence"/>
</dbReference>
<dbReference type="GO" id="GO:0019226">
    <property type="term" value="P:transmission of nerve impulse"/>
    <property type="evidence" value="ECO:0007669"/>
    <property type="project" value="TreeGrafter"/>
</dbReference>
<evidence type="ECO:0000256" key="5">
    <source>
        <dbReference type="SAM" id="Phobius"/>
    </source>
</evidence>
<dbReference type="InterPro" id="IPR004031">
    <property type="entry name" value="PMP22/EMP/MP20/Claudin"/>
</dbReference>
<dbReference type="GO" id="GO:0051968">
    <property type="term" value="P:positive regulation of synaptic transmission, glutamatergic"/>
    <property type="evidence" value="ECO:0007669"/>
    <property type="project" value="TreeGrafter"/>
</dbReference>